<evidence type="ECO:0000313" key="2">
    <source>
        <dbReference type="Proteomes" id="UP000009073"/>
    </source>
</evidence>
<reference evidence="1 2" key="2">
    <citation type="journal article" date="2011" name="Stand. Genomic Sci.">
        <title>Complete genome sequence of Tolumonas auensis type strain (TA 4).</title>
        <authorList>
            <person name="Chertkov O."/>
            <person name="Copeland A."/>
            <person name="Lucas S."/>
            <person name="Lapidus A."/>
            <person name="Berry K.W."/>
            <person name="Detter J.C."/>
            <person name="Del Rio T.G."/>
            <person name="Hammon N."/>
            <person name="Dalin E."/>
            <person name="Tice H."/>
            <person name="Pitluck S."/>
            <person name="Richardson P."/>
            <person name="Bruce D."/>
            <person name="Goodwin L."/>
            <person name="Han C."/>
            <person name="Tapia R."/>
            <person name="Saunders E."/>
            <person name="Schmutz J."/>
            <person name="Brettin T."/>
            <person name="Larimer F."/>
            <person name="Land M."/>
            <person name="Hauser L."/>
            <person name="Spring S."/>
            <person name="Rohde M."/>
            <person name="Kyrpides N.C."/>
            <person name="Ivanova N."/>
            <person name="Goker M."/>
            <person name="Beller H.R."/>
            <person name="Klenk H.P."/>
            <person name="Woyke T."/>
        </authorList>
    </citation>
    <scope>NUCLEOTIDE SEQUENCE [LARGE SCALE GENOMIC DNA]</scope>
    <source>
        <strain evidence="2">DSM 9187 / TA4</strain>
    </source>
</reference>
<proteinExistence type="predicted"/>
<dbReference type="HOGENOM" id="CLU_3240878_0_0_6"/>
<accession>C4LA31</accession>
<dbReference type="RefSeq" id="WP_012728759.1">
    <property type="nucleotide sequence ID" value="NC_012691.1"/>
</dbReference>
<dbReference type="AlphaFoldDB" id="C4LA31"/>
<protein>
    <submittedName>
        <fullName evidence="1">Uncharacterized protein</fullName>
    </submittedName>
</protein>
<evidence type="ECO:0000313" key="1">
    <source>
        <dbReference type="EMBL" id="ACQ92160.1"/>
    </source>
</evidence>
<reference evidence="2" key="1">
    <citation type="submission" date="2009-05" db="EMBL/GenBank/DDBJ databases">
        <title>Complete sequence of Tolumonas auensis DSM 9187.</title>
        <authorList>
            <consortium name="US DOE Joint Genome Institute"/>
            <person name="Lucas S."/>
            <person name="Copeland A."/>
            <person name="Lapidus A."/>
            <person name="Glavina del Rio T."/>
            <person name="Tice H."/>
            <person name="Bruce D."/>
            <person name="Goodwin L."/>
            <person name="Pitluck S."/>
            <person name="Chertkov O."/>
            <person name="Brettin T."/>
            <person name="Detter J.C."/>
            <person name="Han C."/>
            <person name="Larimer F."/>
            <person name="Land M."/>
            <person name="Hauser L."/>
            <person name="Kyrpides N."/>
            <person name="Mikhailova N."/>
            <person name="Spring S."/>
            <person name="Beller H."/>
        </authorList>
    </citation>
    <scope>NUCLEOTIDE SEQUENCE [LARGE SCALE GENOMIC DNA]</scope>
    <source>
        <strain evidence="2">DSM 9187 / TA4</strain>
    </source>
</reference>
<name>C4LA31_TOLAT</name>
<dbReference type="Proteomes" id="UP000009073">
    <property type="component" value="Chromosome"/>
</dbReference>
<gene>
    <name evidence="1" type="ordered locus">Tola_0531</name>
</gene>
<dbReference type="KEGG" id="tau:Tola_0531"/>
<sequence>MPQLAVGKDYHNQTYESAIVAGRNNKAPGGEPVLCELFSIDQV</sequence>
<keyword evidence="2" id="KW-1185">Reference proteome</keyword>
<dbReference type="STRING" id="595494.Tola_0531"/>
<dbReference type="EMBL" id="CP001616">
    <property type="protein sequence ID" value="ACQ92160.1"/>
    <property type="molecule type" value="Genomic_DNA"/>
</dbReference>
<organism evidence="1 2">
    <name type="scientific">Tolumonas auensis (strain DSM 9187 / NBRC 110442 / TA 4)</name>
    <dbReference type="NCBI Taxonomy" id="595494"/>
    <lineage>
        <taxon>Bacteria</taxon>
        <taxon>Pseudomonadati</taxon>
        <taxon>Pseudomonadota</taxon>
        <taxon>Gammaproteobacteria</taxon>
        <taxon>Aeromonadales</taxon>
        <taxon>Aeromonadaceae</taxon>
        <taxon>Tolumonas</taxon>
    </lineage>
</organism>